<reference evidence="1" key="1">
    <citation type="submission" date="2020-07" db="EMBL/GenBank/DDBJ databases">
        <authorList>
            <person name="Camacho E."/>
        </authorList>
    </citation>
    <scope>NUCLEOTIDE SEQUENCE</scope>
    <source>
        <strain evidence="1">MPO218</strain>
    </source>
</reference>
<dbReference type="Proteomes" id="UP000664914">
    <property type="component" value="Chromosome"/>
</dbReference>
<accession>A0A975HD03</accession>
<gene>
    <name evidence="1" type="ORF">HRJ34_21135</name>
</gene>
<proteinExistence type="predicted"/>
<dbReference type="RefSeq" id="WP_208632316.1">
    <property type="nucleotide sequence ID" value="NZ_CP059319.1"/>
</dbReference>
<dbReference type="EMBL" id="CP059319">
    <property type="protein sequence ID" value="QTH20802.1"/>
    <property type="molecule type" value="Genomic_DNA"/>
</dbReference>
<organism evidence="1 2">
    <name type="scientific">Rhizorhabdus wittichii</name>
    <dbReference type="NCBI Taxonomy" id="160791"/>
    <lineage>
        <taxon>Bacteria</taxon>
        <taxon>Pseudomonadati</taxon>
        <taxon>Pseudomonadota</taxon>
        <taxon>Alphaproteobacteria</taxon>
        <taxon>Sphingomonadales</taxon>
        <taxon>Sphingomonadaceae</taxon>
        <taxon>Rhizorhabdus</taxon>
    </lineage>
</organism>
<name>A0A975HD03_9SPHN</name>
<protein>
    <submittedName>
        <fullName evidence="1">Uncharacterized protein</fullName>
    </submittedName>
</protein>
<dbReference type="AlphaFoldDB" id="A0A975HD03"/>
<evidence type="ECO:0000313" key="2">
    <source>
        <dbReference type="Proteomes" id="UP000664914"/>
    </source>
</evidence>
<sequence length="109" mass="12272">MPTFLVRLNAQQKHPRDFVGVFVADNVRDLREYVDECCPTDACEFATLPNGGVFLSGTSLPIPYDLGESEEGDFFKSAQVTDSWFRYFVGPDDQAEWEPLEADEDDLTA</sequence>
<evidence type="ECO:0000313" key="1">
    <source>
        <dbReference type="EMBL" id="QTH20802.1"/>
    </source>
</evidence>
<reference evidence="1" key="2">
    <citation type="submission" date="2021-04" db="EMBL/GenBank/DDBJ databases">
        <title>Isolation and genomic analysis of the ibuprofen-degrading bacterium Sphingomonas strain MPO218.</title>
        <authorList>
            <person name="Aulestia M."/>
            <person name="Flores A."/>
            <person name="Mangas E.L."/>
            <person name="Perez-Pulido A.J."/>
            <person name="Santero E."/>
            <person name="Camacho E.M."/>
        </authorList>
    </citation>
    <scope>NUCLEOTIDE SEQUENCE</scope>
    <source>
        <strain evidence="1">MPO218</strain>
    </source>
</reference>